<feature type="transmembrane region" description="Helical" evidence="3">
    <location>
        <begin position="351"/>
        <end position="372"/>
    </location>
</feature>
<dbReference type="Pfam" id="PF14752">
    <property type="entry name" value="RBP_receptor"/>
    <property type="match status" value="1"/>
</dbReference>
<evidence type="ECO:0000256" key="2">
    <source>
        <dbReference type="SAM" id="MobiDB-lite"/>
    </source>
</evidence>
<dbReference type="SUPFAM" id="SSF47473">
    <property type="entry name" value="EF-hand"/>
    <property type="match status" value="1"/>
</dbReference>
<gene>
    <name evidence="5" type="ORF">PCOR1329_LOCUS62072</name>
</gene>
<evidence type="ECO:0000256" key="1">
    <source>
        <dbReference type="ARBA" id="ARBA00022837"/>
    </source>
</evidence>
<dbReference type="PROSITE" id="PS00018">
    <property type="entry name" value="EF_HAND_1"/>
    <property type="match status" value="3"/>
</dbReference>
<feature type="transmembrane region" description="Helical" evidence="3">
    <location>
        <begin position="419"/>
        <end position="450"/>
    </location>
</feature>
<protein>
    <recommendedName>
        <fullName evidence="4">EF-hand domain-containing protein</fullName>
    </recommendedName>
</protein>
<name>A0ABN9VXH9_9DINO</name>
<dbReference type="Pfam" id="PF13202">
    <property type="entry name" value="EF-hand_5"/>
    <property type="match status" value="3"/>
</dbReference>
<feature type="compositionally biased region" description="Basic and acidic residues" evidence="2">
    <location>
        <begin position="290"/>
        <end position="300"/>
    </location>
</feature>
<comment type="caution">
    <text evidence="5">The sequence shown here is derived from an EMBL/GenBank/DDBJ whole genome shotgun (WGS) entry which is preliminary data.</text>
</comment>
<evidence type="ECO:0000256" key="3">
    <source>
        <dbReference type="SAM" id="Phobius"/>
    </source>
</evidence>
<proteinExistence type="predicted"/>
<dbReference type="Proteomes" id="UP001189429">
    <property type="component" value="Unassembled WGS sequence"/>
</dbReference>
<dbReference type="Gene3D" id="1.10.238.10">
    <property type="entry name" value="EF-hand"/>
    <property type="match status" value="2"/>
</dbReference>
<dbReference type="CDD" id="cd00051">
    <property type="entry name" value="EFh"/>
    <property type="match status" value="1"/>
</dbReference>
<dbReference type="InterPro" id="IPR002048">
    <property type="entry name" value="EF_hand_dom"/>
</dbReference>
<keyword evidence="3" id="KW-0812">Transmembrane</keyword>
<feature type="region of interest" description="Disordered" evidence="2">
    <location>
        <begin position="640"/>
        <end position="685"/>
    </location>
</feature>
<dbReference type="InterPro" id="IPR026612">
    <property type="entry name" value="STRA6-like"/>
</dbReference>
<feature type="domain" description="EF-hand" evidence="4">
    <location>
        <begin position="129"/>
        <end position="156"/>
    </location>
</feature>
<feature type="region of interest" description="Disordered" evidence="2">
    <location>
        <begin position="288"/>
        <end position="314"/>
    </location>
</feature>
<keyword evidence="6" id="KW-1185">Reference proteome</keyword>
<feature type="transmembrane region" description="Helical" evidence="3">
    <location>
        <begin position="456"/>
        <end position="478"/>
    </location>
</feature>
<organism evidence="5 6">
    <name type="scientific">Prorocentrum cordatum</name>
    <dbReference type="NCBI Taxonomy" id="2364126"/>
    <lineage>
        <taxon>Eukaryota</taxon>
        <taxon>Sar</taxon>
        <taxon>Alveolata</taxon>
        <taxon>Dinophyceae</taxon>
        <taxon>Prorocentrales</taxon>
        <taxon>Prorocentraceae</taxon>
        <taxon>Prorocentrum</taxon>
    </lineage>
</organism>
<reference evidence="5" key="1">
    <citation type="submission" date="2023-10" db="EMBL/GenBank/DDBJ databases">
        <authorList>
            <person name="Chen Y."/>
            <person name="Shah S."/>
            <person name="Dougan E. K."/>
            <person name="Thang M."/>
            <person name="Chan C."/>
        </authorList>
    </citation>
    <scope>NUCLEOTIDE SEQUENCE [LARGE SCALE GENOMIC DNA]</scope>
</reference>
<dbReference type="EMBL" id="CAUYUJ010017828">
    <property type="protein sequence ID" value="CAK0878243.1"/>
    <property type="molecule type" value="Genomic_DNA"/>
</dbReference>
<evidence type="ECO:0000259" key="4">
    <source>
        <dbReference type="PROSITE" id="PS50222"/>
    </source>
</evidence>
<dbReference type="PROSITE" id="PS50222">
    <property type="entry name" value="EF_HAND_2"/>
    <property type="match status" value="2"/>
</dbReference>
<accession>A0ABN9VXH9</accession>
<dbReference type="InterPro" id="IPR011992">
    <property type="entry name" value="EF-hand-dom_pair"/>
</dbReference>
<keyword evidence="1" id="KW-0106">Calcium</keyword>
<keyword evidence="3" id="KW-1133">Transmembrane helix</keyword>
<evidence type="ECO:0000313" key="5">
    <source>
        <dbReference type="EMBL" id="CAK0878243.1"/>
    </source>
</evidence>
<dbReference type="InterPro" id="IPR018247">
    <property type="entry name" value="EF_Hand_1_Ca_BS"/>
</dbReference>
<feature type="compositionally biased region" description="Low complexity" evidence="2">
    <location>
        <begin position="301"/>
        <end position="310"/>
    </location>
</feature>
<evidence type="ECO:0000313" key="6">
    <source>
        <dbReference type="Proteomes" id="UP001189429"/>
    </source>
</evidence>
<keyword evidence="3" id="KW-0472">Membrane</keyword>
<sequence length="685" mass="74199">MFVCNVSQAIAAKEEAGGGFSESVAPLFIFTLLDQPPKDGYLTREELQQLAPLLAMAGPELAPTFQQLLDRGFALADSDPRDQRLSQAEAGKLISDLQKMIPRLRRLFSAIVCVAAGAECDEALTGELLLDVLDLDGDGRVSKAEVNTYVVVLEVATGSPHLGPVGNDFVRAADANGDGYLDEAELDEVAYRTTVLLNVMRDPSPENLKALLDRDGDGQVSPEELDGIVDVMPCSTSTAMSGVEAGSTAAVGPTPAPMGEEELGVFSTTVGEATPQCALDAGLAARRLRPSPEGHGRPAPEARAPPAGRAAEARRLTEGWASGSAWEEVTTQLAALLDSLFRIAKTDEFRIVAPLVILGTRVSIIGGLFLAINSIYQTTKAFDSMVQKIQGGDKSYSAAGLRNHFRGSFSVSAAFPGCLIVLTLLAFFVGTCMTFVIVVSLVTPVVLFFIETTKPLILRLLETYVYPFLTVFAVKFVLKSVVVDKLLIKDGEIRAPPIFAPLWYVLVMLNIVWAAFTVPARFVFSVFGALYTSTLMHHTVLPEKAVKALDPCYAAFLAMAFTQSNRRNLVRRCFLTLLIPYLHVAFPPAPPTRGEVEQSARRKRIRNKFWVLVTLFNNPELKQYRRRTLQQELDNLKVLSEEPLRAPSAEEPGPRPGPCKSAVTQDIGHVGVREGSEAEPGVVSL</sequence>
<feature type="transmembrane region" description="Helical" evidence="3">
    <location>
        <begin position="498"/>
        <end position="516"/>
    </location>
</feature>
<feature type="domain" description="EF-hand" evidence="4">
    <location>
        <begin position="210"/>
        <end position="235"/>
    </location>
</feature>